<evidence type="ECO:0008006" key="3">
    <source>
        <dbReference type="Google" id="ProtNLM"/>
    </source>
</evidence>
<dbReference type="AlphaFoldDB" id="A0A085WG21"/>
<gene>
    <name evidence="1" type="ORF">DB31_8848</name>
</gene>
<reference evidence="1 2" key="1">
    <citation type="submission" date="2014-04" db="EMBL/GenBank/DDBJ databases">
        <title>Genome assembly of Hyalangium minutum DSM 14724.</title>
        <authorList>
            <person name="Sharma G."/>
            <person name="Subramanian S."/>
        </authorList>
    </citation>
    <scope>NUCLEOTIDE SEQUENCE [LARGE SCALE GENOMIC DNA]</scope>
    <source>
        <strain evidence="1 2">DSM 14724</strain>
    </source>
</reference>
<evidence type="ECO:0000313" key="1">
    <source>
        <dbReference type="EMBL" id="KFE66634.1"/>
    </source>
</evidence>
<proteinExistence type="predicted"/>
<protein>
    <recommendedName>
        <fullName evidence="3">Alginate export domain-containing protein</fullName>
    </recommendedName>
</protein>
<dbReference type="EMBL" id="JMCB01000009">
    <property type="protein sequence ID" value="KFE66634.1"/>
    <property type="molecule type" value="Genomic_DNA"/>
</dbReference>
<keyword evidence="2" id="KW-1185">Reference proteome</keyword>
<dbReference type="STRING" id="394096.DB31_8848"/>
<evidence type="ECO:0000313" key="2">
    <source>
        <dbReference type="Proteomes" id="UP000028725"/>
    </source>
</evidence>
<organism evidence="1 2">
    <name type="scientific">Hyalangium minutum</name>
    <dbReference type="NCBI Taxonomy" id="394096"/>
    <lineage>
        <taxon>Bacteria</taxon>
        <taxon>Pseudomonadati</taxon>
        <taxon>Myxococcota</taxon>
        <taxon>Myxococcia</taxon>
        <taxon>Myxococcales</taxon>
        <taxon>Cystobacterineae</taxon>
        <taxon>Archangiaceae</taxon>
        <taxon>Hyalangium</taxon>
    </lineage>
</organism>
<dbReference type="Proteomes" id="UP000028725">
    <property type="component" value="Unassembled WGS sequence"/>
</dbReference>
<comment type="caution">
    <text evidence="1">The sequence shown here is derived from an EMBL/GenBank/DDBJ whole genome shotgun (WGS) entry which is preliminary data.</text>
</comment>
<name>A0A085WG21_9BACT</name>
<accession>A0A085WG21</accession>
<sequence length="487" mass="53328">MSPYNAATLMSFLDRAQSSMRGAAPALWALGLAVALGAAEPAWAAAVQIEARTEAQAYQIRAWRGTTPDDVVLLPRRRIVQYLGLNAFELVTGQDLGFESSLRVFADFGLPRGEAEKIDGLRSEDADLQYAYARYANGGFEGRLGRQLYTDSMDIMAFDGLRLRYMSRFGVGVEAYGGLWVKGSGFLSSSAYQPDGTRESDSRRLEQGVVGADESLNAIQPVYGAKLLFGSLKGFSGSLGYRKSLLDGKTDLERAALELRYGRGLGVNAVAGVDLDLLQLTPAQARIEVRLDRELFAVSAQALRFTPVFSTNSIWYYFAFAPRDEVRARADFYPVGPLRFYVQALGSLYHTNINENLGLANFVDSEDAPSSTNVGGSVGTSLRRGSLRSALDVTYRTGFGGNQLWVDLTGGYSFDANLLDLDARLSVAHVDDEFNPQLRGNFFGAQLWASRMLTPAARVSLVLEQNVNPFTRSDTKAFFLFDLKANL</sequence>
<dbReference type="PATRIC" id="fig|394096.3.peg.4879"/>